<organism evidence="1 2">
    <name type="scientific">Chryseobacterium gallinarum</name>
    <dbReference type="NCBI Taxonomy" id="1324352"/>
    <lineage>
        <taxon>Bacteria</taxon>
        <taxon>Pseudomonadati</taxon>
        <taxon>Bacteroidota</taxon>
        <taxon>Flavobacteriia</taxon>
        <taxon>Flavobacteriales</taxon>
        <taxon>Weeksellaceae</taxon>
        <taxon>Chryseobacterium group</taxon>
        <taxon>Chryseobacterium</taxon>
    </lineage>
</organism>
<protein>
    <recommendedName>
        <fullName evidence="3">RHS repeat-associated core domain-containing protein</fullName>
    </recommendedName>
</protein>
<evidence type="ECO:0000313" key="1">
    <source>
        <dbReference type="EMBL" id="AKK73672.1"/>
    </source>
</evidence>
<dbReference type="STRING" id="1324352.OK18_14630"/>
<dbReference type="RefSeq" id="WP_053328459.1">
    <property type="nucleotide sequence ID" value="NZ_CP009928.1"/>
</dbReference>
<evidence type="ECO:0000313" key="2">
    <source>
        <dbReference type="Proteomes" id="UP000035213"/>
    </source>
</evidence>
<dbReference type="InterPro" id="IPR022385">
    <property type="entry name" value="Rhs_assc_core"/>
</dbReference>
<dbReference type="PANTHER" id="PTHR32305">
    <property type="match status" value="1"/>
</dbReference>
<dbReference type="NCBIfam" id="TIGR03696">
    <property type="entry name" value="Rhs_assc_core"/>
    <property type="match status" value="1"/>
</dbReference>
<dbReference type="OrthoDB" id="1237194at2"/>
<dbReference type="PATRIC" id="fig|1324352.5.peg.3050"/>
<evidence type="ECO:0008006" key="3">
    <source>
        <dbReference type="Google" id="ProtNLM"/>
    </source>
</evidence>
<proteinExistence type="predicted"/>
<reference evidence="1 2" key="1">
    <citation type="submission" date="2014-11" db="EMBL/GenBank/DDBJ databases">
        <authorList>
            <person name="Park G.-S."/>
            <person name="Hong S.-J."/>
            <person name="Jung B.K."/>
            <person name="Khan A.R."/>
            <person name="Kwak Y."/>
            <person name="Shin J.-H."/>
        </authorList>
    </citation>
    <scope>NUCLEOTIDE SEQUENCE [LARGE SCALE GENOMIC DNA]</scope>
    <source>
        <strain evidence="1 2">DSM 27622</strain>
    </source>
</reference>
<dbReference type="InterPro" id="IPR050708">
    <property type="entry name" value="T6SS_VgrG/RHS"/>
</dbReference>
<sequence>MVCRTSVAFEKEAYKESGEILEPGVITREWRLDFVPTAEGFYSFQENRYIYQYRDHLGNAKVSYTKNSAGAAQVTDTNNYYPFGLNHIGQGKGLLGGYFNYKYNGKELQETGMYDYGARMYMSDLGRWGVADPLAEKSRRWGPYTYAFNNPIRFIDPDGRQNEDIIKVNAQGYVTQIEVQDPSIPHTVVDENGNQLNVNDSKFDQEQLDAIASYGRTMNDYELEDAGIRLFSPYSAQQMADSFNQVGIGDIKDTAQYLQAFGEQSYIMAPWMMYMGSLGHGQFDFAGDMGAVVQEGGNYPPSQGGGATPPDGTGGFIRFEGTNTLYNVYDAGNFMTGKAFQMIGAPLDVLKNGANTSSILTGKGKDSQADQRAITNGYNYNKVGWKK</sequence>
<dbReference type="PANTHER" id="PTHR32305:SF15">
    <property type="entry name" value="PROTEIN RHSA-RELATED"/>
    <property type="match status" value="1"/>
</dbReference>
<dbReference type="EMBL" id="CP009928">
    <property type="protein sequence ID" value="AKK73672.1"/>
    <property type="molecule type" value="Genomic_DNA"/>
</dbReference>
<dbReference type="Gene3D" id="2.180.10.10">
    <property type="entry name" value="RHS repeat-associated core"/>
    <property type="match status" value="1"/>
</dbReference>
<dbReference type="KEGG" id="cgn:OK18_14630"/>
<dbReference type="AlphaFoldDB" id="A0A0G3M9G8"/>
<gene>
    <name evidence="1" type="ORF">OK18_14630</name>
</gene>
<name>A0A0G3M9G8_CHRGL</name>
<dbReference type="Proteomes" id="UP000035213">
    <property type="component" value="Chromosome"/>
</dbReference>
<accession>A0A0G3M9G8</accession>